<gene>
    <name evidence="3" type="ORF">ACFOM9_02615</name>
</gene>
<evidence type="ECO:0000259" key="2">
    <source>
        <dbReference type="Pfam" id="PF14341"/>
    </source>
</evidence>
<dbReference type="InterPro" id="IPR025746">
    <property type="entry name" value="PilX_N_dom"/>
</dbReference>
<evidence type="ECO:0000259" key="1">
    <source>
        <dbReference type="Pfam" id="PF13681"/>
    </source>
</evidence>
<evidence type="ECO:0000313" key="4">
    <source>
        <dbReference type="Proteomes" id="UP001595724"/>
    </source>
</evidence>
<dbReference type="EMBL" id="JBHRYF010000001">
    <property type="protein sequence ID" value="MFC3658972.1"/>
    <property type="molecule type" value="Genomic_DNA"/>
</dbReference>
<comment type="caution">
    <text evidence="3">The sequence shown here is derived from an EMBL/GenBank/DDBJ whole genome shotgun (WGS) entry which is preliminary data.</text>
</comment>
<evidence type="ECO:0000313" key="3">
    <source>
        <dbReference type="EMBL" id="MFC3658972.1"/>
    </source>
</evidence>
<feature type="domain" description="Type 4 fimbrial biogenesis protein PilX N-terminal" evidence="2">
    <location>
        <begin position="16"/>
        <end position="65"/>
    </location>
</feature>
<reference evidence="4" key="1">
    <citation type="journal article" date="2019" name="Int. J. Syst. Evol. Microbiol.">
        <title>The Global Catalogue of Microorganisms (GCM) 10K type strain sequencing project: providing services to taxonomists for standard genome sequencing and annotation.</title>
        <authorList>
            <consortium name="The Broad Institute Genomics Platform"/>
            <consortium name="The Broad Institute Genome Sequencing Center for Infectious Disease"/>
            <person name="Wu L."/>
            <person name="Ma J."/>
        </authorList>
    </citation>
    <scope>NUCLEOTIDE SEQUENCE [LARGE SCALE GENOMIC DNA]</scope>
    <source>
        <strain evidence="4">KCTC 42211</strain>
    </source>
</reference>
<proteinExistence type="predicted"/>
<dbReference type="InterPro" id="IPR025205">
    <property type="entry name" value="PilX/PilW_C"/>
</dbReference>
<dbReference type="Pfam" id="PF13681">
    <property type="entry name" value="PilX"/>
    <property type="match status" value="1"/>
</dbReference>
<dbReference type="Pfam" id="PF14341">
    <property type="entry name" value="PilX_N"/>
    <property type="match status" value="1"/>
</dbReference>
<dbReference type="Proteomes" id="UP001595724">
    <property type="component" value="Unassembled WGS sequence"/>
</dbReference>
<dbReference type="RefSeq" id="WP_386705901.1">
    <property type="nucleotide sequence ID" value="NZ_JBHRYF010000001.1"/>
</dbReference>
<name>A0ABV7URP5_9GAMM</name>
<accession>A0ABV7URP5</accession>
<feature type="domain" description="PilX/PilW C-terminal" evidence="1">
    <location>
        <begin position="102"/>
        <end position="173"/>
    </location>
</feature>
<organism evidence="3 4">
    <name type="scientific">Luteimonas notoginsengisoli</name>
    <dbReference type="NCBI Taxonomy" id="1578200"/>
    <lineage>
        <taxon>Bacteria</taxon>
        <taxon>Pseudomonadati</taxon>
        <taxon>Pseudomonadota</taxon>
        <taxon>Gammaproteobacteria</taxon>
        <taxon>Lysobacterales</taxon>
        <taxon>Lysobacteraceae</taxon>
        <taxon>Luteimonas</taxon>
    </lineage>
</organism>
<keyword evidence="4" id="KW-1185">Reference proteome</keyword>
<sequence>MNAIDRIALRPRRRQAGISLLVVLILLLVTSVLGIAVLRSSAMQERMSGNMYDRSLAMQAAELGLSAGQQALNAAPKWQDTVPAVNDCNVSSVCPTFTKQGDATWSAGPILGQADPLVPDTRSDYWIEYLGINQSHMETGGTIPASDSVVTGPMFRVTARSQEKGRAQVILQNDVIYRFPRL</sequence>
<protein>
    <submittedName>
        <fullName evidence="3">PilX N-terminal domain-containing pilus assembly protein</fullName>
    </submittedName>
</protein>